<name>A0A9Q0IXK6_9ROSI</name>
<sequence length="136" mass="15887">MKNSKFCSAILPKWRNTLLRRQPRQHSAYRLDYYYFEDNTGNYNKQEYYQARRAFLSSYRFAEENDGFKDKLKKSVKGLNGAVMGAVSDARKEMAERRVGIKVLKITIALPSLSVVSLRCFTPWISKKSDQLMQTE</sequence>
<dbReference type="AlphaFoldDB" id="A0A9Q0IXK6"/>
<evidence type="ECO:0000313" key="1">
    <source>
        <dbReference type="EMBL" id="KAJ4822676.1"/>
    </source>
</evidence>
<keyword evidence="2" id="KW-1185">Reference proteome</keyword>
<reference evidence="1" key="1">
    <citation type="submission" date="2022-02" db="EMBL/GenBank/DDBJ databases">
        <authorList>
            <person name="Henning P.M."/>
            <person name="McCubbin A.G."/>
            <person name="Shore J.S."/>
        </authorList>
    </citation>
    <scope>NUCLEOTIDE SEQUENCE</scope>
    <source>
        <strain evidence="1">F60SS</strain>
        <tissue evidence="1">Leaves</tissue>
    </source>
</reference>
<dbReference type="EMBL" id="JAKUCV010007608">
    <property type="protein sequence ID" value="KAJ4822676.1"/>
    <property type="molecule type" value="Genomic_DNA"/>
</dbReference>
<evidence type="ECO:0000313" key="2">
    <source>
        <dbReference type="Proteomes" id="UP001141552"/>
    </source>
</evidence>
<accession>A0A9Q0IXK6</accession>
<reference evidence="1" key="2">
    <citation type="journal article" date="2023" name="Plants (Basel)">
        <title>Annotation of the Turnera subulata (Passifloraceae) Draft Genome Reveals the S-Locus Evolved after the Divergence of Turneroideae from Passifloroideae in a Stepwise Manner.</title>
        <authorList>
            <person name="Henning P.M."/>
            <person name="Roalson E.H."/>
            <person name="Mir W."/>
            <person name="McCubbin A.G."/>
            <person name="Shore J.S."/>
        </authorList>
    </citation>
    <scope>NUCLEOTIDE SEQUENCE</scope>
    <source>
        <strain evidence="1">F60SS</strain>
    </source>
</reference>
<organism evidence="1 2">
    <name type="scientific">Turnera subulata</name>
    <dbReference type="NCBI Taxonomy" id="218843"/>
    <lineage>
        <taxon>Eukaryota</taxon>
        <taxon>Viridiplantae</taxon>
        <taxon>Streptophyta</taxon>
        <taxon>Embryophyta</taxon>
        <taxon>Tracheophyta</taxon>
        <taxon>Spermatophyta</taxon>
        <taxon>Magnoliopsida</taxon>
        <taxon>eudicotyledons</taxon>
        <taxon>Gunneridae</taxon>
        <taxon>Pentapetalae</taxon>
        <taxon>rosids</taxon>
        <taxon>fabids</taxon>
        <taxon>Malpighiales</taxon>
        <taxon>Passifloraceae</taxon>
        <taxon>Turnera</taxon>
    </lineage>
</organism>
<dbReference type="OrthoDB" id="850411at2759"/>
<protein>
    <submittedName>
        <fullName evidence="1">Uncharacterized protein</fullName>
    </submittedName>
</protein>
<dbReference type="Proteomes" id="UP001141552">
    <property type="component" value="Unassembled WGS sequence"/>
</dbReference>
<gene>
    <name evidence="1" type="ORF">Tsubulata_027240</name>
</gene>
<comment type="caution">
    <text evidence="1">The sequence shown here is derived from an EMBL/GenBank/DDBJ whole genome shotgun (WGS) entry which is preliminary data.</text>
</comment>
<proteinExistence type="predicted"/>